<evidence type="ECO:0000259" key="1">
    <source>
        <dbReference type="Pfam" id="PF13466"/>
    </source>
</evidence>
<dbReference type="Proteomes" id="UP000592216">
    <property type="component" value="Unassembled WGS sequence"/>
</dbReference>
<sequence length="95" mass="10128">MEPDSRSTLRLTPDEWLDDPEAALAACREAVATGTVRVEASEARNLPAQIIQLLISVRRTVEAAGGTFLLSAPSEGIQNSLKVLGLSDYFAEVTG</sequence>
<dbReference type="Gene3D" id="3.30.750.24">
    <property type="entry name" value="STAS domain"/>
    <property type="match status" value="1"/>
</dbReference>
<protein>
    <submittedName>
        <fullName evidence="2">STAS domain-containing protein</fullName>
    </submittedName>
</protein>
<name>A0A850Q820_9RHOB</name>
<dbReference type="AlphaFoldDB" id="A0A850Q820"/>
<dbReference type="InterPro" id="IPR058548">
    <property type="entry name" value="MlaB-like_STAS"/>
</dbReference>
<gene>
    <name evidence="2" type="ORF">HJ536_07205</name>
</gene>
<feature type="domain" description="MlaB-like STAS" evidence="1">
    <location>
        <begin position="18"/>
        <end position="86"/>
    </location>
</feature>
<dbReference type="EMBL" id="JABCJE010000002">
    <property type="protein sequence ID" value="NVO23138.1"/>
    <property type="molecule type" value="Genomic_DNA"/>
</dbReference>
<evidence type="ECO:0000313" key="2">
    <source>
        <dbReference type="EMBL" id="NVO23138.1"/>
    </source>
</evidence>
<dbReference type="RefSeq" id="WP_177157187.1">
    <property type="nucleotide sequence ID" value="NZ_JABCJE010000002.1"/>
</dbReference>
<dbReference type="InterPro" id="IPR036513">
    <property type="entry name" value="STAS_dom_sf"/>
</dbReference>
<proteinExistence type="predicted"/>
<evidence type="ECO:0000313" key="3">
    <source>
        <dbReference type="Proteomes" id="UP000592216"/>
    </source>
</evidence>
<reference evidence="2 3" key="1">
    <citation type="submission" date="2020-04" db="EMBL/GenBank/DDBJ databases">
        <title>Donghicola sp., a member of the Rhodobacteraceae family isolated from mangrove forest in Thailand.</title>
        <authorList>
            <person name="Charoenyingcharoen P."/>
            <person name="Yukphan P."/>
        </authorList>
    </citation>
    <scope>NUCLEOTIDE SEQUENCE [LARGE SCALE GENOMIC DNA]</scope>
    <source>
        <strain evidence="2 3">B5-SW-15</strain>
    </source>
</reference>
<comment type="caution">
    <text evidence="2">The sequence shown here is derived from an EMBL/GenBank/DDBJ whole genome shotgun (WGS) entry which is preliminary data.</text>
</comment>
<accession>A0A850Q820</accession>
<organism evidence="2 3">
    <name type="scientific">Donghicola mangrovi</name>
    <dbReference type="NCBI Taxonomy" id="2729614"/>
    <lineage>
        <taxon>Bacteria</taxon>
        <taxon>Pseudomonadati</taxon>
        <taxon>Pseudomonadota</taxon>
        <taxon>Alphaproteobacteria</taxon>
        <taxon>Rhodobacterales</taxon>
        <taxon>Roseobacteraceae</taxon>
        <taxon>Donghicola</taxon>
    </lineage>
</organism>
<dbReference type="Pfam" id="PF13466">
    <property type="entry name" value="STAS_2"/>
    <property type="match status" value="1"/>
</dbReference>